<dbReference type="AlphaFoldDB" id="A0A3R6K475"/>
<dbReference type="EMBL" id="QRHP01000004">
    <property type="protein sequence ID" value="RHF85604.1"/>
    <property type="molecule type" value="Genomic_DNA"/>
</dbReference>
<evidence type="ECO:0008006" key="4">
    <source>
        <dbReference type="Google" id="ProtNLM"/>
    </source>
</evidence>
<organism evidence="2 3">
    <name type="scientific">Roseburia inulinivorans</name>
    <dbReference type="NCBI Taxonomy" id="360807"/>
    <lineage>
        <taxon>Bacteria</taxon>
        <taxon>Bacillati</taxon>
        <taxon>Bacillota</taxon>
        <taxon>Clostridia</taxon>
        <taxon>Lachnospirales</taxon>
        <taxon>Lachnospiraceae</taxon>
        <taxon>Roseburia</taxon>
    </lineage>
</organism>
<proteinExistence type="predicted"/>
<name>A0A3R6K475_9FIRM</name>
<evidence type="ECO:0000313" key="2">
    <source>
        <dbReference type="EMBL" id="RHF85604.1"/>
    </source>
</evidence>
<keyword evidence="1" id="KW-0175">Coiled coil</keyword>
<reference evidence="2 3" key="1">
    <citation type="submission" date="2018-08" db="EMBL/GenBank/DDBJ databases">
        <title>A genome reference for cultivated species of the human gut microbiota.</title>
        <authorList>
            <person name="Zou Y."/>
            <person name="Xue W."/>
            <person name="Luo G."/>
        </authorList>
    </citation>
    <scope>NUCLEOTIDE SEQUENCE [LARGE SCALE GENOMIC DNA]</scope>
    <source>
        <strain evidence="2 3">AM23-23AC</strain>
    </source>
</reference>
<evidence type="ECO:0000313" key="3">
    <source>
        <dbReference type="Proteomes" id="UP000283701"/>
    </source>
</evidence>
<sequence>MRLIFRELFIFSPSEKKAKKVEFTDGINIITSSQEDGTDRGKSVIMRSLYHTMGAEGCFEKNWEGKDKVYVLKIDIDGIGYYIYRSAELFKFFSEDKEVLFTSVSSRELSEKLKSYTNFAVQLPNRSEKLEVTPPAYNYLPFYIDQDHYEGNNYAAFKNLGQYVGFRENVLFYHLGVYNEEYFELVHSRDEIKEKKAQSESQLEIFKAMIEGLDKKLAGVSVSSSYEALRKDVAIYQKEYAEVLGKLSKSKKKLIDLRNHLYETEQMLKEIEDVSKESEKKIKKLRKHICPECGTELADTIQLKSKNYNLIEDAILIKNDLQISLLEYQRQIEKEEKMYKELLEQMSAYEKKLKINNEKTDDVLRQKGLSELRDEVVSEQIDVIDAIETAKAELKAVGTKINAYGTKKKRVEAQYYEHMMTARTQFGLNELSPDSFKKITNSVNASGSNKNIATIVWYITILELRKMFNKEAIEFPVVFDSPNNVETDNQKKYGLVQYITNKCDSGQLILSLLGFNEKDIEPDKQVHIITLTNDKYKLLDSESYELYKDLLDELCDAS</sequence>
<protein>
    <recommendedName>
        <fullName evidence="4">DUF2326 domain-containing protein</fullName>
    </recommendedName>
</protein>
<comment type="caution">
    <text evidence="2">The sequence shown here is derived from an EMBL/GenBank/DDBJ whole genome shotgun (WGS) entry which is preliminary data.</text>
</comment>
<gene>
    <name evidence="2" type="ORF">DW654_06385</name>
</gene>
<accession>A0A3R6K475</accession>
<dbReference type="RefSeq" id="WP_118202739.1">
    <property type="nucleotide sequence ID" value="NZ_QRHP01000004.1"/>
</dbReference>
<evidence type="ECO:0000256" key="1">
    <source>
        <dbReference type="SAM" id="Coils"/>
    </source>
</evidence>
<dbReference type="Proteomes" id="UP000283701">
    <property type="component" value="Unassembled WGS sequence"/>
</dbReference>
<feature type="coiled-coil region" evidence="1">
    <location>
        <begin position="318"/>
        <end position="359"/>
    </location>
</feature>